<organism evidence="1 2">
    <name type="scientific">Streptomyces halobius</name>
    <dbReference type="NCBI Taxonomy" id="2879846"/>
    <lineage>
        <taxon>Bacteria</taxon>
        <taxon>Bacillati</taxon>
        <taxon>Actinomycetota</taxon>
        <taxon>Actinomycetes</taxon>
        <taxon>Kitasatosporales</taxon>
        <taxon>Streptomycetaceae</taxon>
        <taxon>Streptomyces</taxon>
    </lineage>
</organism>
<evidence type="ECO:0000313" key="1">
    <source>
        <dbReference type="EMBL" id="UQA90778.1"/>
    </source>
</evidence>
<dbReference type="Proteomes" id="UP000830115">
    <property type="component" value="Chromosome"/>
</dbReference>
<name>A0ABY4M0W2_9ACTN</name>
<reference evidence="1" key="1">
    <citation type="submission" date="2021-10" db="EMBL/GenBank/DDBJ databases">
        <title>Streptomyces nigrumlapis sp.nov.,an antimicrobial producing actinobacterium isolated from Black Gobi rocks.</title>
        <authorList>
            <person name="Wen Y."/>
            <person name="Zhang W."/>
            <person name="Liu X.G."/>
        </authorList>
    </citation>
    <scope>NUCLEOTIDE SEQUENCE</scope>
    <source>
        <strain evidence="1">ST13-2-2</strain>
    </source>
</reference>
<gene>
    <name evidence="1" type="ORF">K9S39_01750</name>
</gene>
<accession>A0ABY4M0W2</accession>
<protein>
    <submittedName>
        <fullName evidence="1">Uncharacterized protein</fullName>
    </submittedName>
</protein>
<sequence length="92" mass="10703">MLLKVDGEWRLHKRYVVFEKDRIDFVAPCGWKGLLYSVLHLAALRRYKPQARHLSFVWDRVLKTGSPPGPPIVDRSQEAASVEQEQMAWLSQ</sequence>
<keyword evidence="2" id="KW-1185">Reference proteome</keyword>
<dbReference type="EMBL" id="CP086322">
    <property type="protein sequence ID" value="UQA90778.1"/>
    <property type="molecule type" value="Genomic_DNA"/>
</dbReference>
<evidence type="ECO:0000313" key="2">
    <source>
        <dbReference type="Proteomes" id="UP000830115"/>
    </source>
</evidence>
<dbReference type="RefSeq" id="WP_248861544.1">
    <property type="nucleotide sequence ID" value="NZ_CP086322.1"/>
</dbReference>
<proteinExistence type="predicted"/>